<feature type="compositionally biased region" description="Polar residues" evidence="1">
    <location>
        <begin position="56"/>
        <end position="68"/>
    </location>
</feature>
<feature type="non-terminal residue" evidence="2">
    <location>
        <position position="1"/>
    </location>
</feature>
<proteinExistence type="predicted"/>
<dbReference type="AlphaFoldDB" id="X1K071"/>
<dbReference type="EMBL" id="BARV01000558">
    <property type="protein sequence ID" value="GAH99892.1"/>
    <property type="molecule type" value="Genomic_DNA"/>
</dbReference>
<feature type="compositionally biased region" description="Basic and acidic residues" evidence="1">
    <location>
        <begin position="43"/>
        <end position="55"/>
    </location>
</feature>
<accession>X1K071</accession>
<comment type="caution">
    <text evidence="2">The sequence shown here is derived from an EMBL/GenBank/DDBJ whole genome shotgun (WGS) entry which is preliminary data.</text>
</comment>
<protein>
    <submittedName>
        <fullName evidence="2">Uncharacterized protein</fullName>
    </submittedName>
</protein>
<evidence type="ECO:0000313" key="2">
    <source>
        <dbReference type="EMBL" id="GAH99892.1"/>
    </source>
</evidence>
<evidence type="ECO:0000256" key="1">
    <source>
        <dbReference type="SAM" id="MobiDB-lite"/>
    </source>
</evidence>
<feature type="region of interest" description="Disordered" evidence="1">
    <location>
        <begin position="43"/>
        <end position="68"/>
    </location>
</feature>
<organism evidence="2">
    <name type="scientific">marine sediment metagenome</name>
    <dbReference type="NCBI Taxonomy" id="412755"/>
    <lineage>
        <taxon>unclassified sequences</taxon>
        <taxon>metagenomes</taxon>
        <taxon>ecological metagenomes</taxon>
    </lineage>
</organism>
<reference evidence="2" key="1">
    <citation type="journal article" date="2014" name="Front. Microbiol.">
        <title>High frequency of phylogenetically diverse reductive dehalogenase-homologous genes in deep subseafloor sedimentary metagenomes.</title>
        <authorList>
            <person name="Kawai M."/>
            <person name="Futagami T."/>
            <person name="Toyoda A."/>
            <person name="Takaki Y."/>
            <person name="Nishi S."/>
            <person name="Hori S."/>
            <person name="Arai W."/>
            <person name="Tsubouchi T."/>
            <person name="Morono Y."/>
            <person name="Uchiyama I."/>
            <person name="Ito T."/>
            <person name="Fujiyama A."/>
            <person name="Inagaki F."/>
            <person name="Takami H."/>
        </authorList>
    </citation>
    <scope>NUCLEOTIDE SEQUENCE</scope>
    <source>
        <strain evidence="2">Expedition CK06-06</strain>
    </source>
</reference>
<gene>
    <name evidence="2" type="ORF">S06H3_02030</name>
</gene>
<name>X1K071_9ZZZZ</name>
<sequence>ADLSRKRWEKRWENHGGGFARLYDADIHAAPYLSKYLNKSRGGEIRWGGRLDRDNTPSLSRSGSKFPV</sequence>